<keyword evidence="4" id="KW-0479">Metal-binding</keyword>
<comment type="similarity">
    <text evidence="2">Belongs to the BYE1 family.</text>
</comment>
<dbReference type="InterPro" id="IPR019786">
    <property type="entry name" value="Zinc_finger_PHD-type_CS"/>
</dbReference>
<feature type="compositionally biased region" description="Basic and acidic residues" evidence="7">
    <location>
        <begin position="184"/>
        <end position="211"/>
    </location>
</feature>
<dbReference type="Pfam" id="PF07500">
    <property type="entry name" value="TFIIS_M"/>
    <property type="match status" value="1"/>
</dbReference>
<organism evidence="9 10">
    <name type="scientific">Apiospora hydei</name>
    <dbReference type="NCBI Taxonomy" id="1337664"/>
    <lineage>
        <taxon>Eukaryota</taxon>
        <taxon>Fungi</taxon>
        <taxon>Dikarya</taxon>
        <taxon>Ascomycota</taxon>
        <taxon>Pezizomycotina</taxon>
        <taxon>Sordariomycetes</taxon>
        <taxon>Xylariomycetidae</taxon>
        <taxon>Amphisphaeriales</taxon>
        <taxon>Apiosporaceae</taxon>
        <taxon>Apiospora</taxon>
    </lineage>
</organism>
<feature type="compositionally biased region" description="Low complexity" evidence="7">
    <location>
        <begin position="234"/>
        <end position="244"/>
    </location>
</feature>
<feature type="compositionally biased region" description="Low complexity" evidence="7">
    <location>
        <begin position="980"/>
        <end position="996"/>
    </location>
</feature>
<evidence type="ECO:0000259" key="8">
    <source>
        <dbReference type="PROSITE" id="PS51321"/>
    </source>
</evidence>
<name>A0ABR1UTP2_9PEZI</name>
<accession>A0ABR1UTP2</accession>
<feature type="region of interest" description="Disordered" evidence="7">
    <location>
        <begin position="1"/>
        <end position="124"/>
    </location>
</feature>
<dbReference type="GeneID" id="92051533"/>
<feature type="compositionally biased region" description="Basic and acidic residues" evidence="7">
    <location>
        <begin position="899"/>
        <end position="913"/>
    </location>
</feature>
<dbReference type="RefSeq" id="XP_066660661.1">
    <property type="nucleotide sequence ID" value="XM_066818473.1"/>
</dbReference>
<dbReference type="PANTHER" id="PTHR11477">
    <property type="entry name" value="TRANSCRIPTION FACTOR S-II ZINC FINGER DOMAIN-CONTAINING PROTEIN"/>
    <property type="match status" value="1"/>
</dbReference>
<proteinExistence type="inferred from homology"/>
<dbReference type="PANTHER" id="PTHR11477:SF11">
    <property type="entry name" value="TRANSCRIPTION FACTOR BYE1"/>
    <property type="match status" value="1"/>
</dbReference>
<dbReference type="InterPro" id="IPR001965">
    <property type="entry name" value="Znf_PHD"/>
</dbReference>
<dbReference type="PROSITE" id="PS51321">
    <property type="entry name" value="TFIIS_CENTRAL"/>
    <property type="match status" value="1"/>
</dbReference>
<sequence length="1013" mass="109910">MSGKRTSHNRTGATRTRASLLAQTSPSSPVMTRSGRRGATTSVVTHGEVVMPSQRQSDHKQYHTRSLTRNLPTPAEQEPRRSVRATKGQHTKAFEALENGPQPTKRKQAAKKGKKAAQKEEEEEDEEVIRCVCGAISQDNDDPNEPWIACEKCGAWQHNVCMGMSIFDDDLPKEYFCEQCKPEDHKDLLDGMGRGEEPWVTRRQKHEDENKKKKGGKKGKAKRVSDSNSKDRTSPAASASKAKPSPTPEVKKEEEPAAAAKGGKRKQQQRDHSQGPQSKLRKVAAETPAVPSGPKYTPPEDLAASVDKLEPAARKKVAQGLQKSLEAALEAAVKEHLFSIPKDSNKKALAERHALEIERALHDSHSQQAATTQARTLIFNLKRNVPLAVRVFNRSLTPPTVASMSTNELATEELQRETAEMKAKADKQSTLVAEEAPRVRRTHKGDEIVENESFAATEEVPSVLRRQSVKDASAGESSKSPGQGASATASGAERPSKPLRVDTQGAQRSPKGSGFDIDKVFGGVRSPSASAHQRRPSAPVPPTGPGVDPDVDRLLDDGTDSPPYSPTENLDPDVVWHGDLKMGNTAEFRAVAKYAGGADLSKQSGIAWNDLIPVVLNVAGRIPEDKAVPYLCGLRCRLQRRRGAGQLQTVVHYFMSKKRYGVVGDRKMGNVRDTYLVPIPEGDGPLPEPLQNIEGHLIPQNRTEPLLLLIFVYRDEKLQPFVNTESQAQMPVPQGTPTPLSMQASTPVPDRRQSSAAAPTWSPATPQAPPSATFPTHQSHTPIPPPVIPGQVAPAAAHAQSPAPQPPQQAQPPHQYQPQQPHSQHPPQIQPQHHPQPQGQPQHHPQAPHQPHPQYQVQPPPQMQQPQMQQPSQFQQPPPTQPLRQIPGPAAPPPAQDLEATKRAQAEGEEKARQVLGPLFNSPTVTFLLPTPPRDPRARDDLPLLSKLLTEEGNNARQNGHSTTQAPPSQHQANSSASPTGVVQTTLAAAAANLPPTGAPPSAPSATTVQPKA</sequence>
<evidence type="ECO:0000256" key="3">
    <source>
        <dbReference type="ARBA" id="ARBA00021616"/>
    </source>
</evidence>
<feature type="compositionally biased region" description="Low complexity" evidence="7">
    <location>
        <begin position="864"/>
        <end position="875"/>
    </location>
</feature>
<dbReference type="Proteomes" id="UP001433268">
    <property type="component" value="Unassembled WGS sequence"/>
</dbReference>
<feature type="compositionally biased region" description="Basic residues" evidence="7">
    <location>
        <begin position="104"/>
        <end position="116"/>
    </location>
</feature>
<evidence type="ECO:0000313" key="9">
    <source>
        <dbReference type="EMBL" id="KAK8062062.1"/>
    </source>
</evidence>
<dbReference type="Gene3D" id="1.10.472.30">
    <property type="entry name" value="Transcription elongation factor S-II, central domain"/>
    <property type="match status" value="1"/>
</dbReference>
<dbReference type="EMBL" id="JAQQWN010000010">
    <property type="protein sequence ID" value="KAK8062062.1"/>
    <property type="molecule type" value="Genomic_DNA"/>
</dbReference>
<feature type="compositionally biased region" description="Polar residues" evidence="7">
    <location>
        <begin position="475"/>
        <end position="489"/>
    </location>
</feature>
<feature type="compositionally biased region" description="Polar residues" evidence="7">
    <location>
        <begin position="9"/>
        <end position="31"/>
    </location>
</feature>
<feature type="region of interest" description="Disordered" evidence="7">
    <location>
        <begin position="724"/>
        <end position="1013"/>
    </location>
</feature>
<gene>
    <name evidence="9" type="ORF">PG997_014159</name>
</gene>
<feature type="compositionally biased region" description="Low complexity" evidence="7">
    <location>
        <begin position="1004"/>
        <end position="1013"/>
    </location>
</feature>
<feature type="compositionally biased region" description="Polar residues" evidence="7">
    <location>
        <begin position="952"/>
        <end position="979"/>
    </location>
</feature>
<dbReference type="CDD" id="cd21538">
    <property type="entry name" value="SPOC_TFIIS"/>
    <property type="match status" value="1"/>
</dbReference>
<dbReference type="InterPro" id="IPR012921">
    <property type="entry name" value="SPOC_C"/>
</dbReference>
<evidence type="ECO:0000256" key="4">
    <source>
        <dbReference type="ARBA" id="ARBA00022723"/>
    </source>
</evidence>
<evidence type="ECO:0000256" key="6">
    <source>
        <dbReference type="ARBA" id="ARBA00022833"/>
    </source>
</evidence>
<feature type="compositionally biased region" description="Polar residues" evidence="7">
    <location>
        <begin position="724"/>
        <end position="746"/>
    </location>
</feature>
<protein>
    <recommendedName>
        <fullName evidence="3">Transcription factor BYE1</fullName>
    </recommendedName>
</protein>
<evidence type="ECO:0000313" key="10">
    <source>
        <dbReference type="Proteomes" id="UP001433268"/>
    </source>
</evidence>
<feature type="compositionally biased region" description="Basic and acidic residues" evidence="7">
    <location>
        <begin position="413"/>
        <end position="427"/>
    </location>
</feature>
<feature type="region of interest" description="Disordered" evidence="7">
    <location>
        <begin position="413"/>
        <end position="573"/>
    </location>
</feature>
<evidence type="ECO:0000256" key="5">
    <source>
        <dbReference type="ARBA" id="ARBA00022771"/>
    </source>
</evidence>
<reference evidence="9 10" key="1">
    <citation type="submission" date="2023-01" db="EMBL/GenBank/DDBJ databases">
        <title>Analysis of 21 Apiospora genomes using comparative genomics revels a genus with tremendous synthesis potential of carbohydrate active enzymes and secondary metabolites.</title>
        <authorList>
            <person name="Sorensen T."/>
        </authorList>
    </citation>
    <scope>NUCLEOTIDE SEQUENCE [LARGE SCALE GENOMIC DNA]</scope>
    <source>
        <strain evidence="9 10">CBS 114990</strain>
    </source>
</reference>
<dbReference type="SUPFAM" id="SSF46942">
    <property type="entry name" value="Elongation factor TFIIS domain 2"/>
    <property type="match status" value="1"/>
</dbReference>
<evidence type="ECO:0000256" key="2">
    <source>
        <dbReference type="ARBA" id="ARBA00011050"/>
    </source>
</evidence>
<dbReference type="Gene3D" id="3.30.40.10">
    <property type="entry name" value="Zinc/RING finger domain, C3HC4 (zinc finger)"/>
    <property type="match status" value="1"/>
</dbReference>
<feature type="domain" description="TFIIS central" evidence="8">
    <location>
        <begin position="313"/>
        <end position="437"/>
    </location>
</feature>
<feature type="compositionally biased region" description="Low complexity" evidence="7">
    <location>
        <begin position="789"/>
        <end position="802"/>
    </location>
</feature>
<dbReference type="SMART" id="SM00510">
    <property type="entry name" value="TFS2M"/>
    <property type="match status" value="1"/>
</dbReference>
<evidence type="ECO:0000256" key="7">
    <source>
        <dbReference type="SAM" id="MobiDB-lite"/>
    </source>
</evidence>
<comment type="caution">
    <text evidence="9">The sequence shown here is derived from an EMBL/GenBank/DDBJ whole genome shotgun (WGS) entry which is preliminary data.</text>
</comment>
<evidence type="ECO:0000256" key="1">
    <source>
        <dbReference type="ARBA" id="ARBA00002311"/>
    </source>
</evidence>
<dbReference type="InterPro" id="IPR036575">
    <property type="entry name" value="TFIIS_cen_dom_sf"/>
</dbReference>
<feature type="compositionally biased region" description="Basic and acidic residues" evidence="7">
    <location>
        <begin position="223"/>
        <end position="233"/>
    </location>
</feature>
<keyword evidence="5" id="KW-0863">Zinc-finger</keyword>
<comment type="function">
    <text evidence="1">Negative regulator of transcription elongation.</text>
</comment>
<keyword evidence="10" id="KW-1185">Reference proteome</keyword>
<dbReference type="Pfam" id="PF07744">
    <property type="entry name" value="SPOC"/>
    <property type="match status" value="1"/>
</dbReference>
<dbReference type="Pfam" id="PF20826">
    <property type="entry name" value="PHD_5"/>
    <property type="match status" value="1"/>
</dbReference>
<feature type="region of interest" description="Disordered" evidence="7">
    <location>
        <begin position="184"/>
        <end position="301"/>
    </location>
</feature>
<keyword evidence="6" id="KW-0862">Zinc</keyword>
<dbReference type="PROSITE" id="PS01359">
    <property type="entry name" value="ZF_PHD_1"/>
    <property type="match status" value="1"/>
</dbReference>
<dbReference type="SUPFAM" id="SSF57903">
    <property type="entry name" value="FYVE/PHD zinc finger"/>
    <property type="match status" value="1"/>
</dbReference>
<feature type="compositionally biased region" description="Low complexity" evidence="7">
    <location>
        <begin position="811"/>
        <end position="857"/>
    </location>
</feature>
<feature type="compositionally biased region" description="Basic residues" evidence="7">
    <location>
        <begin position="212"/>
        <end position="222"/>
    </location>
</feature>
<dbReference type="InterPro" id="IPR011011">
    <property type="entry name" value="Znf_FYVE_PHD"/>
</dbReference>
<dbReference type="InterPro" id="IPR013083">
    <property type="entry name" value="Znf_RING/FYVE/PHD"/>
</dbReference>
<dbReference type="InterPro" id="IPR003618">
    <property type="entry name" value="TFIIS_cen_dom"/>
</dbReference>
<feature type="compositionally biased region" description="Low complexity" evidence="7">
    <location>
        <begin position="754"/>
        <end position="776"/>
    </location>
</feature>
<dbReference type="SMART" id="SM00249">
    <property type="entry name" value="PHD"/>
    <property type="match status" value="1"/>
</dbReference>